<comment type="caution">
    <text evidence="2">The sequence shown here is derived from an EMBL/GenBank/DDBJ whole genome shotgun (WGS) entry which is preliminary data.</text>
</comment>
<dbReference type="Proteomes" id="UP001320513">
    <property type="component" value="Unassembled WGS sequence"/>
</dbReference>
<name>A0ABS9ZQL1_9PSED</name>
<dbReference type="PANTHER" id="PTHR43760">
    <property type="entry name" value="ENDORIBONUCLEASE-RELATED"/>
    <property type="match status" value="1"/>
</dbReference>
<dbReference type="PANTHER" id="PTHR43760:SF1">
    <property type="entry name" value="ENDORIBONUCLEASE L-PSP_CHORISMATE MUTASE-LIKE DOMAIN-CONTAINING PROTEIN"/>
    <property type="match status" value="1"/>
</dbReference>
<protein>
    <recommendedName>
        <fullName evidence="1">Endoribonuclease L-PSP/chorismate mutase-like domain-containing protein</fullName>
    </recommendedName>
</protein>
<dbReference type="InterPro" id="IPR013813">
    <property type="entry name" value="Endoribo_LPSP/chorism_mut-like"/>
</dbReference>
<dbReference type="CDD" id="cd02199">
    <property type="entry name" value="YjgF_YER057c_UK114_like_1"/>
    <property type="match status" value="1"/>
</dbReference>
<feature type="domain" description="Endoribonuclease L-PSP/chorismate mutase-like" evidence="1">
    <location>
        <begin position="26"/>
        <end position="147"/>
    </location>
</feature>
<reference evidence="2 3" key="1">
    <citation type="submission" date="2015-12" db="EMBL/GenBank/DDBJ databases">
        <title>Phylogenomics in the description of a new species in the Pseudomonas syringae group.</title>
        <authorList>
            <person name="Busquets A."/>
            <person name="Gomila M."/>
            <person name="Beiki F."/>
            <person name="Rahimian H."/>
            <person name="Mulet M."/>
            <person name="Sanchez D."/>
            <person name="Garcia-Valdes E."/>
            <person name="Lalucat J."/>
        </authorList>
    </citation>
    <scope>NUCLEOTIDE SEQUENCE [LARGE SCALE GENOMIC DNA]</scope>
    <source>
        <strain evidence="2 3">S25</strain>
    </source>
</reference>
<keyword evidence="3" id="KW-1185">Reference proteome</keyword>
<dbReference type="SUPFAM" id="SSF55298">
    <property type="entry name" value="YjgF-like"/>
    <property type="match status" value="1"/>
</dbReference>
<dbReference type="Pfam" id="PF14588">
    <property type="entry name" value="YjgF_endoribonc"/>
    <property type="match status" value="1"/>
</dbReference>
<dbReference type="RefSeq" id="WP_243248991.1">
    <property type="nucleotide sequence ID" value="NZ_LOHG01000030.1"/>
</dbReference>
<dbReference type="EMBL" id="LOHG01000030">
    <property type="protein sequence ID" value="MCI8212850.1"/>
    <property type="molecule type" value="Genomic_DNA"/>
</dbReference>
<dbReference type="Gene3D" id="3.30.1330.40">
    <property type="entry name" value="RutC-like"/>
    <property type="match status" value="1"/>
</dbReference>
<evidence type="ECO:0000313" key="2">
    <source>
        <dbReference type="EMBL" id="MCI8212850.1"/>
    </source>
</evidence>
<sequence>MSADQRFNLIAEQLGYSFDGEIKIGGNYVPVVRHNDELYVSGQIPRVGDTVVVTGRAGANTSLAQAQLAAKICAMRALALLQRSVGSLEGIKRLLRMNLYVQCAQDFTQQSEVADGASEVLFFVLGEVGAHTRSSIGVYQLPKNATVELDLIAVV</sequence>
<dbReference type="InterPro" id="IPR035959">
    <property type="entry name" value="RutC-like_sf"/>
</dbReference>
<accession>A0ABS9ZQL1</accession>
<evidence type="ECO:0000313" key="3">
    <source>
        <dbReference type="Proteomes" id="UP001320513"/>
    </source>
</evidence>
<evidence type="ECO:0000259" key="1">
    <source>
        <dbReference type="Pfam" id="PF14588"/>
    </source>
</evidence>
<gene>
    <name evidence="2" type="ORF">AUC61_25285</name>
</gene>
<organism evidence="2 3">
    <name type="scientific">Pseudomonas maioricensis</name>
    <dbReference type="NCBI Taxonomy" id="1766623"/>
    <lineage>
        <taxon>Bacteria</taxon>
        <taxon>Pseudomonadati</taxon>
        <taxon>Pseudomonadota</taxon>
        <taxon>Gammaproteobacteria</taxon>
        <taxon>Pseudomonadales</taxon>
        <taxon>Pseudomonadaceae</taxon>
        <taxon>Pseudomonas</taxon>
    </lineage>
</organism>
<proteinExistence type="predicted"/>